<keyword evidence="2" id="KW-1003">Cell membrane</keyword>
<dbReference type="SMART" id="SM00304">
    <property type="entry name" value="HAMP"/>
    <property type="match status" value="1"/>
</dbReference>
<dbReference type="Pfam" id="PF00015">
    <property type="entry name" value="MCPsignal"/>
    <property type="match status" value="1"/>
</dbReference>
<dbReference type="Gene3D" id="1.10.287.950">
    <property type="entry name" value="Methyl-accepting chemotaxis protein"/>
    <property type="match status" value="1"/>
</dbReference>
<dbReference type="Pfam" id="PF00672">
    <property type="entry name" value="HAMP"/>
    <property type="match status" value="1"/>
</dbReference>
<dbReference type="PROSITE" id="PS50192">
    <property type="entry name" value="T_SNARE"/>
    <property type="match status" value="1"/>
</dbReference>
<evidence type="ECO:0000259" key="7">
    <source>
        <dbReference type="PROSITE" id="PS50111"/>
    </source>
</evidence>
<dbReference type="SUPFAM" id="SSF58104">
    <property type="entry name" value="Methyl-accepting chemotaxis protein (MCP) signaling domain"/>
    <property type="match status" value="1"/>
</dbReference>
<protein>
    <submittedName>
        <fullName evidence="11">Methyl-accepting chemotaxis protein</fullName>
    </submittedName>
</protein>
<feature type="domain" description="Methyl-accepting transducer" evidence="7">
    <location>
        <begin position="422"/>
        <end position="658"/>
    </location>
</feature>
<keyword evidence="6" id="KW-1133">Transmembrane helix</keyword>
<evidence type="ECO:0000256" key="5">
    <source>
        <dbReference type="PROSITE-ProRule" id="PRU00284"/>
    </source>
</evidence>
<evidence type="ECO:0000313" key="11">
    <source>
        <dbReference type="EMBL" id="QEX24595.1"/>
    </source>
</evidence>
<dbReference type="PANTHER" id="PTHR32089">
    <property type="entry name" value="METHYL-ACCEPTING CHEMOTAXIS PROTEIN MCPB"/>
    <property type="match status" value="1"/>
</dbReference>
<keyword evidence="6" id="KW-0812">Transmembrane</keyword>
<evidence type="ECO:0000256" key="2">
    <source>
        <dbReference type="ARBA" id="ARBA00022519"/>
    </source>
</evidence>
<dbReference type="AlphaFoldDB" id="A0A5J6N6K8"/>
<dbReference type="InterPro" id="IPR003660">
    <property type="entry name" value="HAMP_dom"/>
</dbReference>
<feature type="domain" description="T-SNARE coiled-coil homology" evidence="8">
    <location>
        <begin position="574"/>
        <end position="636"/>
    </location>
</feature>
<dbReference type="InterPro" id="IPR032255">
    <property type="entry name" value="HBM"/>
</dbReference>
<dbReference type="PROSITE" id="PS50111">
    <property type="entry name" value="CHEMOTAXIS_TRANSDUC_2"/>
    <property type="match status" value="1"/>
</dbReference>
<dbReference type="KEGG" id="hadh:FRZ61_45360"/>
<dbReference type="RefSeq" id="WP_225308955.1">
    <property type="nucleotide sequence ID" value="NZ_CP042582.1"/>
</dbReference>
<evidence type="ECO:0000313" key="12">
    <source>
        <dbReference type="Proteomes" id="UP000325797"/>
    </source>
</evidence>
<dbReference type="Proteomes" id="UP000325797">
    <property type="component" value="Chromosome"/>
</dbReference>
<dbReference type="Gene3D" id="6.10.340.10">
    <property type="match status" value="1"/>
</dbReference>
<evidence type="ECO:0000256" key="1">
    <source>
        <dbReference type="ARBA" id="ARBA00004429"/>
    </source>
</evidence>
<dbReference type="GO" id="GO:0007165">
    <property type="term" value="P:signal transduction"/>
    <property type="evidence" value="ECO:0007669"/>
    <property type="project" value="UniProtKB-KW"/>
</dbReference>
<dbReference type="InterPro" id="IPR000727">
    <property type="entry name" value="T_SNARE_dom"/>
</dbReference>
<proteinExistence type="inferred from homology"/>
<evidence type="ECO:0000259" key="9">
    <source>
        <dbReference type="PROSITE" id="PS50885"/>
    </source>
</evidence>
<evidence type="ECO:0000256" key="6">
    <source>
        <dbReference type="SAM" id="Phobius"/>
    </source>
</evidence>
<feature type="domain" description="HBM" evidence="10">
    <location>
        <begin position="55"/>
        <end position="295"/>
    </location>
</feature>
<dbReference type="CDD" id="cd06225">
    <property type="entry name" value="HAMP"/>
    <property type="match status" value="1"/>
</dbReference>
<dbReference type="PROSITE" id="PS51753">
    <property type="entry name" value="HBM"/>
    <property type="match status" value="1"/>
</dbReference>
<dbReference type="SMART" id="SM00283">
    <property type="entry name" value="MA"/>
    <property type="match status" value="1"/>
</dbReference>
<feature type="domain" description="HAMP" evidence="9">
    <location>
        <begin position="329"/>
        <end position="382"/>
    </location>
</feature>
<comment type="subcellular location">
    <subcellularLocation>
        <location evidence="1">Cell inner membrane</location>
        <topology evidence="1">Multi-pass membrane protein</topology>
    </subcellularLocation>
</comment>
<evidence type="ECO:0000256" key="3">
    <source>
        <dbReference type="ARBA" id="ARBA00023224"/>
    </source>
</evidence>
<reference evidence="11 12" key="1">
    <citation type="submission" date="2019-08" db="EMBL/GenBank/DDBJ databases">
        <title>Hyperibacter terrae gen. nov., sp. nov. and Hyperibacter viscosus sp. nov., two new members in the family Rhodospirillaceae isolated from the rhizosphere of Hypericum perforatum.</title>
        <authorList>
            <person name="Noviana Z."/>
        </authorList>
    </citation>
    <scope>NUCLEOTIDE SEQUENCE [LARGE SCALE GENOMIC DNA]</scope>
    <source>
        <strain evidence="11 12">R5959</strain>
    </source>
</reference>
<sequence length="678" mass="70465">MNTSKGGLLATFANMKVKTKVLSGFGLVLLLLATVSGISFMGFSSIGTQFGEYIGAVNIVDDASNIERDVVKLRRNIDVYVGTRDTNAAKDAGDVEKKLQAEIETGQQHSSDDTQKKAFGDVSSKLSEIIASFGKVEELEAERVKIASDVLDVAGPKVSDGLEALMQKATQSGNSNAAILAGTALYEVMKARLYSNLMLERRESSSAEQAEEAFASAEKAIEQIEKVVSDPALNAQVEEIKTLIAGYDEAFKKSEAVDADMEKLVNETIAEQTEAVTSDAEAIASDASDDENKVEDETHGVIDSSEMLSIILSLGGIALGLVIAWLIGSGIAKPVVAMTAAMGKLAGGDKTIIVPALGRKDEIGSMADAVEVFKQNAIEMDRLAEEQRKEQARKEERQKAIEGYIKSFDESVSGLLGILASAATEMRSTAESMSATAEETSRQSTAVAAASEQASTNVQTVASAAEELASSVAEISRRVSESTDIAGRAVGEAAKTNAEVKGLAEAAQKIGNIVQLINDIASQTNLLALNATIEAARAGEAGKGFAVVASEVKSLANQTAKATEEIAGQIQAMQNATAGSVNAIEGIGGTISKISEIATVIASAVEEQGAATQEIARNVQQAAAGTSEVSSNIGGVTQAASQTGAASAQVLSTAGELAKQAEVLRGEVDGFLNKIRAA</sequence>
<keyword evidence="12" id="KW-1185">Reference proteome</keyword>
<feature type="transmembrane region" description="Helical" evidence="6">
    <location>
        <begin position="307"/>
        <end position="328"/>
    </location>
</feature>
<dbReference type="PROSITE" id="PS50885">
    <property type="entry name" value="HAMP"/>
    <property type="match status" value="1"/>
</dbReference>
<evidence type="ECO:0000259" key="8">
    <source>
        <dbReference type="PROSITE" id="PS50192"/>
    </source>
</evidence>
<name>A0A5J6N6K8_9PROT</name>
<dbReference type="SMART" id="SM01358">
    <property type="entry name" value="HBM"/>
    <property type="match status" value="1"/>
</dbReference>
<gene>
    <name evidence="11" type="ORF">FRZ61_45360</name>
</gene>
<dbReference type="GO" id="GO:0005886">
    <property type="term" value="C:plasma membrane"/>
    <property type="evidence" value="ECO:0007669"/>
    <property type="project" value="UniProtKB-SubCell"/>
</dbReference>
<comment type="similarity">
    <text evidence="4">Belongs to the methyl-accepting chemotaxis (MCP) protein family.</text>
</comment>
<dbReference type="InterPro" id="IPR004089">
    <property type="entry name" value="MCPsignal_dom"/>
</dbReference>
<keyword evidence="3 5" id="KW-0807">Transducer</keyword>
<accession>A0A5J6N6K8</accession>
<keyword evidence="6" id="KW-0472">Membrane</keyword>
<evidence type="ECO:0000256" key="4">
    <source>
        <dbReference type="ARBA" id="ARBA00029447"/>
    </source>
</evidence>
<evidence type="ECO:0000259" key="10">
    <source>
        <dbReference type="PROSITE" id="PS51753"/>
    </source>
</evidence>
<keyword evidence="2" id="KW-0997">Cell inner membrane</keyword>
<dbReference type="PANTHER" id="PTHR32089:SF112">
    <property type="entry name" value="LYSOZYME-LIKE PROTEIN-RELATED"/>
    <property type="match status" value="1"/>
</dbReference>
<dbReference type="EMBL" id="CP042582">
    <property type="protein sequence ID" value="QEX24595.1"/>
    <property type="molecule type" value="Genomic_DNA"/>
</dbReference>
<organism evidence="11 12">
    <name type="scientific">Hypericibacter adhaerens</name>
    <dbReference type="NCBI Taxonomy" id="2602016"/>
    <lineage>
        <taxon>Bacteria</taxon>
        <taxon>Pseudomonadati</taxon>
        <taxon>Pseudomonadota</taxon>
        <taxon>Alphaproteobacteria</taxon>
        <taxon>Rhodospirillales</taxon>
        <taxon>Dongiaceae</taxon>
        <taxon>Hypericibacter</taxon>
    </lineage>
</organism>